<keyword evidence="1" id="KW-0378">Hydrolase</keyword>
<dbReference type="PANTHER" id="PTHR45766:SF6">
    <property type="entry name" value="SWI_SNF-RELATED MATRIX-ASSOCIATED ACTIN-DEPENDENT REGULATOR OF CHROMATIN SUBFAMILY A-LIKE PROTEIN 1"/>
    <property type="match status" value="1"/>
</dbReference>
<gene>
    <name evidence="3" type="ORF">NIOZUU159_00060</name>
</gene>
<evidence type="ECO:0000256" key="1">
    <source>
        <dbReference type="ARBA" id="ARBA00022801"/>
    </source>
</evidence>
<proteinExistence type="predicted"/>
<dbReference type="GO" id="GO:0016787">
    <property type="term" value="F:hydrolase activity"/>
    <property type="evidence" value="ECO:0007669"/>
    <property type="project" value="UniProtKB-KW"/>
</dbReference>
<dbReference type="InterPro" id="IPR000330">
    <property type="entry name" value="SNF2_N"/>
</dbReference>
<dbReference type="PANTHER" id="PTHR45766">
    <property type="entry name" value="DNA ANNEALING HELICASE AND ENDONUCLEASE ZRANB3 FAMILY MEMBER"/>
    <property type="match status" value="1"/>
</dbReference>
<accession>A0A7S9SU45</accession>
<dbReference type="Gene3D" id="3.40.50.300">
    <property type="entry name" value="P-loop containing nucleotide triphosphate hydrolases"/>
    <property type="match status" value="2"/>
</dbReference>
<dbReference type="InterPro" id="IPR027417">
    <property type="entry name" value="P-loop_NTPase"/>
</dbReference>
<name>A0A7S9SU45_9VIRU</name>
<dbReference type="SUPFAM" id="SSF52540">
    <property type="entry name" value="P-loop containing nucleoside triphosphate hydrolases"/>
    <property type="match status" value="2"/>
</dbReference>
<reference evidence="3" key="1">
    <citation type="submission" date="2020-08" db="EMBL/GenBank/DDBJ databases">
        <title>Bridging the membrane lipid divide: bacteria of the FCB group superphylum have the potential to synthesize archaeal ether lipids.</title>
        <authorList>
            <person name="Villanueva L."/>
            <person name="von Meijenfeldt F.A.B."/>
            <person name="Westbye A.B."/>
            <person name="Yadav S."/>
            <person name="Hopmans E.C."/>
            <person name="Dutilh B.E."/>
            <person name="Sinninghe Damste J.S."/>
        </authorList>
    </citation>
    <scope>NUCLEOTIDE SEQUENCE</scope>
    <source>
        <strain evidence="3">NIOZ-UU159</strain>
    </source>
</reference>
<evidence type="ECO:0000313" key="3">
    <source>
        <dbReference type="EMBL" id="QPI16571.1"/>
    </source>
</evidence>
<dbReference type="InterPro" id="IPR001650">
    <property type="entry name" value="Helicase_C-like"/>
</dbReference>
<dbReference type="InterPro" id="IPR014001">
    <property type="entry name" value="Helicase_ATP-bd"/>
</dbReference>
<protein>
    <recommendedName>
        <fullName evidence="2">Helicase ATP-binding domain-containing protein</fullName>
    </recommendedName>
</protein>
<organism evidence="3">
    <name type="scientific">Virus NIOZ-UU159</name>
    <dbReference type="NCBI Taxonomy" id="2763270"/>
    <lineage>
        <taxon>Viruses</taxon>
    </lineage>
</organism>
<dbReference type="GO" id="GO:0006281">
    <property type="term" value="P:DNA repair"/>
    <property type="evidence" value="ECO:0007669"/>
    <property type="project" value="TreeGrafter"/>
</dbReference>
<feature type="domain" description="Helicase ATP-binding" evidence="2">
    <location>
        <begin position="67"/>
        <end position="294"/>
    </location>
</feature>
<dbReference type="Pfam" id="PF00271">
    <property type="entry name" value="Helicase_C"/>
    <property type="match status" value="1"/>
</dbReference>
<dbReference type="Pfam" id="PF00176">
    <property type="entry name" value="SNF2-rel_dom"/>
    <property type="match status" value="1"/>
</dbReference>
<sequence>MDIEVKPNDWILPNRVGYNKYIYNTFHPSKYDTKIKDKSCECSGDNCDIDIKNISLFPQQRIVKDYMQFNSPYRGILLYHELGSGKSAASIAAAEGYINKKKVVIMTPASLSQNYENELMKISTTGLNLKKSWTMIKVTKSNKEMMNALAKYAITDKIVKKDGHVWVPLYDDDIAGSEIVIDKTKYSKIPSKYKDNVDATIGHIIRNRYTFINYNGLTAKMIKELGKSPFDDTFVIIDEIHNFISRIVNGSRLARAIYNHMMTAKNIKMVLLSGTPIINQPYEIATLINLIRGPMTSYELPLLKASKPPNKAAIVKTLSDNNLYKYVDEIHLNKDSINVILLTQDFVRKTSDNSTIKKDKWDKSEKSIIDNITKSINKTDIKVSIKSKLQNYYALPNISDEFNKLFVDDTDPENIKVKNEDLFKRRVLGILSYYKTTGSEFFPRILPTNFKYLNMTGHQLSKYVDVRRKEMEMDDRKKRFGNKKNADVNSVYRAFSRMICNFVFPDNIKRAFPQDIRMVMKKELAKNDDDDNDDVEVDKKDINKAVAAQYEKQLEDAMSKLEKSDAIEVDNLKKFYSPKFAEMLKDINESPGTVLVYSQFRMVEGLGVLKEIMNRNGYVEINVTKNEDFGYILEDIDVFDEKYDGKRYVVFNADRTKTNILMNLFNGDFSMLPDNMRMQIENIDSIDQRYGKLVKTMMITQSGAEGISLKNVRRVLITEYFWNSVRINQVIGRAVRTCSHVFLPKQDQNVEVFMYIMKLTKEQLANNPTLRKKDNELTTDEHILHLAQKKEKLINSFMNMLKSSSIDCVTHSKKNKPLENGYKCYNWPINVNNNKLAYTDNIAVDNKIQQHQKYQKMQKNKGKVVSKDGVKYVMMDEKLYDYNSYVNAELLYPANI</sequence>
<dbReference type="PROSITE" id="PS51192">
    <property type="entry name" value="HELICASE_ATP_BIND_1"/>
    <property type="match status" value="1"/>
</dbReference>
<dbReference type="EMBL" id="MW030580">
    <property type="protein sequence ID" value="QPI16571.1"/>
    <property type="molecule type" value="Genomic_DNA"/>
</dbReference>
<evidence type="ECO:0000259" key="2">
    <source>
        <dbReference type="PROSITE" id="PS51192"/>
    </source>
</evidence>
<dbReference type="SMART" id="SM00487">
    <property type="entry name" value="DEXDc"/>
    <property type="match status" value="1"/>
</dbReference>
<dbReference type="GO" id="GO:0005524">
    <property type="term" value="F:ATP binding"/>
    <property type="evidence" value="ECO:0007669"/>
    <property type="project" value="InterPro"/>
</dbReference>
<dbReference type="GO" id="GO:0031297">
    <property type="term" value="P:replication fork processing"/>
    <property type="evidence" value="ECO:0007669"/>
    <property type="project" value="TreeGrafter"/>
</dbReference>